<evidence type="ECO:0000256" key="1">
    <source>
        <dbReference type="SAM" id="MobiDB-lite"/>
    </source>
</evidence>
<feature type="region of interest" description="Disordered" evidence="1">
    <location>
        <begin position="1"/>
        <end position="119"/>
    </location>
</feature>
<reference evidence="2" key="1">
    <citation type="submission" date="2020-05" db="EMBL/GenBank/DDBJ databases">
        <authorList>
            <person name="Chiriac C."/>
            <person name="Salcher M."/>
            <person name="Ghai R."/>
            <person name="Kavagutti S V."/>
        </authorList>
    </citation>
    <scope>NUCLEOTIDE SEQUENCE</scope>
</reference>
<dbReference type="AlphaFoldDB" id="A0A6J6B4H1"/>
<feature type="compositionally biased region" description="Polar residues" evidence="1">
    <location>
        <begin position="87"/>
        <end position="109"/>
    </location>
</feature>
<organism evidence="2">
    <name type="scientific">freshwater metagenome</name>
    <dbReference type="NCBI Taxonomy" id="449393"/>
    <lineage>
        <taxon>unclassified sequences</taxon>
        <taxon>metagenomes</taxon>
        <taxon>ecological metagenomes</taxon>
    </lineage>
</organism>
<protein>
    <submittedName>
        <fullName evidence="2">Unannotated protein</fullName>
    </submittedName>
</protein>
<name>A0A6J6B4H1_9ZZZZ</name>
<proteinExistence type="predicted"/>
<gene>
    <name evidence="2" type="ORF">UFOPK1358_00590</name>
</gene>
<sequence>MTDSEGSAVLKRHSVRRRSPIVSIDGLTRSNGKVSHAGKSSTASSARKFRKSAESRSASAAVGTATTMGVRRDAASSPARVTARAGSGTTSTVEALPSAASTPGSSRSIAFSPPRTAVG</sequence>
<feature type="compositionally biased region" description="Basic residues" evidence="1">
    <location>
        <begin position="10"/>
        <end position="19"/>
    </location>
</feature>
<dbReference type="EMBL" id="CAEZSF010000039">
    <property type="protein sequence ID" value="CAB4533851.1"/>
    <property type="molecule type" value="Genomic_DNA"/>
</dbReference>
<evidence type="ECO:0000313" key="2">
    <source>
        <dbReference type="EMBL" id="CAB4533851.1"/>
    </source>
</evidence>
<accession>A0A6J6B4H1</accession>